<dbReference type="InterPro" id="IPR050109">
    <property type="entry name" value="HTH-type_TetR-like_transc_reg"/>
</dbReference>
<dbReference type="SUPFAM" id="SSF46689">
    <property type="entry name" value="Homeodomain-like"/>
    <property type="match status" value="1"/>
</dbReference>
<accession>A0A3M2L1I6</accession>
<name>A0A3M2L1I6_9NOCA</name>
<reference evidence="7 8" key="1">
    <citation type="submission" date="2018-10" db="EMBL/GenBank/DDBJ databases">
        <title>Isolation from cow dung.</title>
        <authorList>
            <person name="Ling L."/>
        </authorList>
    </citation>
    <scope>NUCLEOTIDE SEQUENCE [LARGE SCALE GENOMIC DNA]</scope>
    <source>
        <strain evidence="7 8">NEAU-LL90</strain>
    </source>
</reference>
<evidence type="ECO:0000256" key="5">
    <source>
        <dbReference type="PROSITE-ProRule" id="PRU00335"/>
    </source>
</evidence>
<feature type="domain" description="HTH tetR-type" evidence="6">
    <location>
        <begin position="8"/>
        <end position="68"/>
    </location>
</feature>
<keyword evidence="2" id="KW-0805">Transcription regulation</keyword>
<dbReference type="InterPro" id="IPR003012">
    <property type="entry name" value="Tet_transcr_reg_TetR"/>
</dbReference>
<dbReference type="Proteomes" id="UP000279275">
    <property type="component" value="Unassembled WGS sequence"/>
</dbReference>
<evidence type="ECO:0000313" key="8">
    <source>
        <dbReference type="Proteomes" id="UP000279275"/>
    </source>
</evidence>
<organism evidence="7 8">
    <name type="scientific">Nocardia stercoris</name>
    <dbReference type="NCBI Taxonomy" id="2483361"/>
    <lineage>
        <taxon>Bacteria</taxon>
        <taxon>Bacillati</taxon>
        <taxon>Actinomycetota</taxon>
        <taxon>Actinomycetes</taxon>
        <taxon>Mycobacteriales</taxon>
        <taxon>Nocardiaceae</taxon>
        <taxon>Nocardia</taxon>
    </lineage>
</organism>
<dbReference type="InterPro" id="IPR001647">
    <property type="entry name" value="HTH_TetR"/>
</dbReference>
<dbReference type="GO" id="GO:0046677">
    <property type="term" value="P:response to antibiotic"/>
    <property type="evidence" value="ECO:0007669"/>
    <property type="project" value="InterPro"/>
</dbReference>
<keyword evidence="4" id="KW-0804">Transcription</keyword>
<dbReference type="PROSITE" id="PS50977">
    <property type="entry name" value="HTH_TETR_2"/>
    <property type="match status" value="1"/>
</dbReference>
<evidence type="ECO:0000259" key="6">
    <source>
        <dbReference type="PROSITE" id="PS50977"/>
    </source>
</evidence>
<dbReference type="GO" id="GO:0003700">
    <property type="term" value="F:DNA-binding transcription factor activity"/>
    <property type="evidence" value="ECO:0007669"/>
    <property type="project" value="TreeGrafter"/>
</dbReference>
<dbReference type="InterPro" id="IPR009057">
    <property type="entry name" value="Homeodomain-like_sf"/>
</dbReference>
<sequence>MPRPHKPLLSRERIIDAALDLVDRDGLDALSTRRLAAALGVQGPSLYNHVGTMEELRDAVLDKVLEAVDTSMFAGLGPDDRDWRTAIEAWARSYRAAVAAHPAVAPALAVGPGLRPNALRIADAVFGGLVAAGWSRREATTVGALMRFFVIGSALGSFAAGFPADAAVYAADYPHLTEAHLLADRQQRIDRRAFDTGLTALLDGLETRYQRTVHD</sequence>
<dbReference type="RefSeq" id="WP_122189195.1">
    <property type="nucleotide sequence ID" value="NZ_RFFH01000007.1"/>
</dbReference>
<dbReference type="GO" id="GO:0045892">
    <property type="term" value="P:negative regulation of DNA-templated transcription"/>
    <property type="evidence" value="ECO:0007669"/>
    <property type="project" value="InterPro"/>
</dbReference>
<keyword evidence="3 5" id="KW-0238">DNA-binding</keyword>
<proteinExistence type="predicted"/>
<dbReference type="Pfam" id="PF02909">
    <property type="entry name" value="TetR_C_1"/>
    <property type="match status" value="1"/>
</dbReference>
<dbReference type="InterPro" id="IPR023772">
    <property type="entry name" value="DNA-bd_HTH_TetR-type_CS"/>
</dbReference>
<evidence type="ECO:0000256" key="1">
    <source>
        <dbReference type="ARBA" id="ARBA00022491"/>
    </source>
</evidence>
<dbReference type="InterPro" id="IPR004111">
    <property type="entry name" value="Repressor_TetR_C"/>
</dbReference>
<dbReference type="Gene3D" id="1.10.357.10">
    <property type="entry name" value="Tetracycline Repressor, domain 2"/>
    <property type="match status" value="1"/>
</dbReference>
<evidence type="ECO:0000313" key="7">
    <source>
        <dbReference type="EMBL" id="RMI31244.1"/>
    </source>
</evidence>
<dbReference type="GO" id="GO:0000976">
    <property type="term" value="F:transcription cis-regulatory region binding"/>
    <property type="evidence" value="ECO:0007669"/>
    <property type="project" value="TreeGrafter"/>
</dbReference>
<dbReference type="OrthoDB" id="3291296at2"/>
<dbReference type="PRINTS" id="PR00400">
    <property type="entry name" value="TETREPRESSOR"/>
</dbReference>
<feature type="DNA-binding region" description="H-T-H motif" evidence="5">
    <location>
        <begin position="31"/>
        <end position="50"/>
    </location>
</feature>
<keyword evidence="8" id="KW-1185">Reference proteome</keyword>
<dbReference type="SUPFAM" id="SSF48498">
    <property type="entry name" value="Tetracyclin repressor-like, C-terminal domain"/>
    <property type="match status" value="1"/>
</dbReference>
<dbReference type="InterPro" id="IPR036271">
    <property type="entry name" value="Tet_transcr_reg_TetR-rel_C_sf"/>
</dbReference>
<dbReference type="EMBL" id="RFFH01000007">
    <property type="protein sequence ID" value="RMI31244.1"/>
    <property type="molecule type" value="Genomic_DNA"/>
</dbReference>
<comment type="caution">
    <text evidence="7">The sequence shown here is derived from an EMBL/GenBank/DDBJ whole genome shotgun (WGS) entry which is preliminary data.</text>
</comment>
<dbReference type="PANTHER" id="PTHR30055">
    <property type="entry name" value="HTH-TYPE TRANSCRIPTIONAL REGULATOR RUTR"/>
    <property type="match status" value="1"/>
</dbReference>
<evidence type="ECO:0000256" key="2">
    <source>
        <dbReference type="ARBA" id="ARBA00023015"/>
    </source>
</evidence>
<dbReference type="Pfam" id="PF00440">
    <property type="entry name" value="TetR_N"/>
    <property type="match status" value="1"/>
</dbReference>
<dbReference type="PROSITE" id="PS01081">
    <property type="entry name" value="HTH_TETR_1"/>
    <property type="match status" value="1"/>
</dbReference>
<gene>
    <name evidence="7" type="ORF">EBN03_17880</name>
</gene>
<evidence type="ECO:0000256" key="3">
    <source>
        <dbReference type="ARBA" id="ARBA00023125"/>
    </source>
</evidence>
<dbReference type="AlphaFoldDB" id="A0A3M2L1I6"/>
<protein>
    <submittedName>
        <fullName evidence="7">TetR family transcriptional regulator</fullName>
    </submittedName>
</protein>
<dbReference type="PANTHER" id="PTHR30055:SF151">
    <property type="entry name" value="TRANSCRIPTIONAL REGULATORY PROTEIN"/>
    <property type="match status" value="1"/>
</dbReference>
<keyword evidence="1" id="KW-0678">Repressor</keyword>
<evidence type="ECO:0000256" key="4">
    <source>
        <dbReference type="ARBA" id="ARBA00023163"/>
    </source>
</evidence>